<keyword evidence="1" id="KW-0812">Transmembrane</keyword>
<feature type="transmembrane region" description="Helical" evidence="1">
    <location>
        <begin position="66"/>
        <end position="89"/>
    </location>
</feature>
<dbReference type="NCBIfam" id="TIGR04104">
    <property type="entry name" value="cxxc_20_cxxc"/>
    <property type="match status" value="1"/>
</dbReference>
<keyword evidence="3" id="KW-1185">Reference proteome</keyword>
<feature type="transmembrane region" description="Helical" evidence="1">
    <location>
        <begin position="44"/>
        <end position="60"/>
    </location>
</feature>
<reference evidence="2 3" key="1">
    <citation type="submission" date="2020-09" db="EMBL/GenBank/DDBJ databases">
        <title>Draft Genome Sequences of Oil-Oxidizing Bacteria Halomonas titanicae, Marinobacter lutaoensis, and Virgibacillus halodenitrificans Isolated from Highly Saline Environments.</title>
        <authorList>
            <person name="Grouzdev D.S."/>
            <person name="Sokolova D.S."/>
            <person name="Semenova E.M."/>
            <person name="Borzenkov I.A."/>
            <person name="Bidzhieva S.K."/>
            <person name="Poltaraus A.B."/>
            <person name="Nazina T.N."/>
        </authorList>
    </citation>
    <scope>NUCLEOTIDE SEQUENCE [LARGE SCALE GENOMIC DNA]</scope>
    <source>
        <strain evidence="2 3">VKM B-3472D</strain>
    </source>
</reference>
<dbReference type="InterPro" id="IPR026369">
    <property type="entry name" value="CxxC_20_CxxC"/>
</dbReference>
<dbReference type="Proteomes" id="UP000621631">
    <property type="component" value="Unassembled WGS sequence"/>
</dbReference>
<dbReference type="EMBL" id="JACWEZ010000002">
    <property type="protein sequence ID" value="MBD1222001.1"/>
    <property type="molecule type" value="Genomic_DNA"/>
</dbReference>
<dbReference type="RefSeq" id="WP_189777408.1">
    <property type="nucleotide sequence ID" value="NZ_JACWEZ010000002.1"/>
</dbReference>
<name>A0ABR7VJ89_VIRHA</name>
<organism evidence="2 3">
    <name type="scientific">Virgibacillus halodenitrificans</name>
    <name type="common">Bacillus halodenitrificans</name>
    <dbReference type="NCBI Taxonomy" id="1482"/>
    <lineage>
        <taxon>Bacteria</taxon>
        <taxon>Bacillati</taxon>
        <taxon>Bacillota</taxon>
        <taxon>Bacilli</taxon>
        <taxon>Bacillales</taxon>
        <taxon>Bacillaceae</taxon>
        <taxon>Virgibacillus</taxon>
    </lineage>
</organism>
<evidence type="ECO:0000313" key="2">
    <source>
        <dbReference type="EMBL" id="MBD1222001.1"/>
    </source>
</evidence>
<gene>
    <name evidence="2" type="ORF">IC602_05225</name>
</gene>
<keyword evidence="1" id="KW-1133">Transmembrane helix</keyword>
<sequence length="99" mass="11452">MPTCENCKYKWTYVQTIRVQLRFRVGMRCPNCHKRQYLTKKSQVTNVAISLVMIYILSFINDKQTITLISGILYIIALTLIMQLVTPFLTSLTSTKSTL</sequence>
<evidence type="ECO:0000256" key="1">
    <source>
        <dbReference type="SAM" id="Phobius"/>
    </source>
</evidence>
<proteinExistence type="predicted"/>
<accession>A0ABR7VJ89</accession>
<evidence type="ECO:0000313" key="3">
    <source>
        <dbReference type="Proteomes" id="UP000621631"/>
    </source>
</evidence>
<protein>
    <recommendedName>
        <fullName evidence="4">CXXC-20-CXXC protein</fullName>
    </recommendedName>
</protein>
<keyword evidence="1" id="KW-0472">Membrane</keyword>
<comment type="caution">
    <text evidence="2">The sequence shown here is derived from an EMBL/GenBank/DDBJ whole genome shotgun (WGS) entry which is preliminary data.</text>
</comment>
<evidence type="ECO:0008006" key="4">
    <source>
        <dbReference type="Google" id="ProtNLM"/>
    </source>
</evidence>